<proteinExistence type="predicted"/>
<keyword evidence="3" id="KW-1185">Reference proteome</keyword>
<dbReference type="Proteomes" id="UP000244893">
    <property type="component" value="Unassembled WGS sequence"/>
</dbReference>
<dbReference type="EMBL" id="QEOP01000002">
    <property type="protein sequence ID" value="PVZ93736.1"/>
    <property type="molecule type" value="Genomic_DNA"/>
</dbReference>
<dbReference type="AlphaFoldDB" id="A0A2V1HM79"/>
<protein>
    <submittedName>
        <fullName evidence="2">Uncharacterized protein</fullName>
    </submittedName>
</protein>
<evidence type="ECO:0000256" key="1">
    <source>
        <dbReference type="SAM" id="Phobius"/>
    </source>
</evidence>
<keyword evidence="1" id="KW-0812">Transmembrane</keyword>
<comment type="caution">
    <text evidence="2">The sequence shown here is derived from an EMBL/GenBank/DDBJ whole genome shotgun (WGS) entry which is preliminary data.</text>
</comment>
<evidence type="ECO:0000313" key="3">
    <source>
        <dbReference type="Proteomes" id="UP000244893"/>
    </source>
</evidence>
<accession>A0A2V1HM79</accession>
<reference evidence="2 3" key="1">
    <citation type="submission" date="2018-05" db="EMBL/GenBank/DDBJ databases">
        <title>Amnibacterium sp. M8JJ-5, whole genome shotgun sequence.</title>
        <authorList>
            <person name="Tuo L."/>
        </authorList>
    </citation>
    <scope>NUCLEOTIDE SEQUENCE [LARGE SCALE GENOMIC DNA]</scope>
    <source>
        <strain evidence="2 3">M8JJ-5</strain>
    </source>
</reference>
<gene>
    <name evidence="2" type="ORF">DDQ50_08030</name>
</gene>
<sequence>MGDAKILVVSFVLPAESVSATLAYVRMLIMGLERRDPRRAARLLLDFLDVRTDHQAGRLNDEELRTELQRIGAETEVVG</sequence>
<keyword evidence="1" id="KW-0472">Membrane</keyword>
<keyword evidence="1" id="KW-1133">Transmembrane helix</keyword>
<evidence type="ECO:0000313" key="2">
    <source>
        <dbReference type="EMBL" id="PVZ93736.1"/>
    </source>
</evidence>
<feature type="transmembrane region" description="Helical" evidence="1">
    <location>
        <begin position="6"/>
        <end position="29"/>
    </location>
</feature>
<organism evidence="2 3">
    <name type="scientific">Amnibacterium flavum</name>
    <dbReference type="NCBI Taxonomy" id="2173173"/>
    <lineage>
        <taxon>Bacteria</taxon>
        <taxon>Bacillati</taxon>
        <taxon>Actinomycetota</taxon>
        <taxon>Actinomycetes</taxon>
        <taxon>Micrococcales</taxon>
        <taxon>Microbacteriaceae</taxon>
        <taxon>Amnibacterium</taxon>
    </lineage>
</organism>
<name>A0A2V1HM79_9MICO</name>